<evidence type="ECO:0000313" key="1">
    <source>
        <dbReference type="EMBL" id="OCH85348.1"/>
    </source>
</evidence>
<keyword evidence="2" id="KW-1185">Reference proteome</keyword>
<gene>
    <name evidence="1" type="ORF">OBBRIDRAFT_319919</name>
</gene>
<dbReference type="Proteomes" id="UP000250043">
    <property type="component" value="Unassembled WGS sequence"/>
</dbReference>
<organism evidence="1 2">
    <name type="scientific">Obba rivulosa</name>
    <dbReference type="NCBI Taxonomy" id="1052685"/>
    <lineage>
        <taxon>Eukaryota</taxon>
        <taxon>Fungi</taxon>
        <taxon>Dikarya</taxon>
        <taxon>Basidiomycota</taxon>
        <taxon>Agaricomycotina</taxon>
        <taxon>Agaricomycetes</taxon>
        <taxon>Polyporales</taxon>
        <taxon>Gelatoporiaceae</taxon>
        <taxon>Obba</taxon>
    </lineage>
</organism>
<name>A0A8E2DK22_9APHY</name>
<accession>A0A8E2DK22</accession>
<reference evidence="1 2" key="1">
    <citation type="submission" date="2016-07" db="EMBL/GenBank/DDBJ databases">
        <title>Draft genome of the white-rot fungus Obba rivulosa 3A-2.</title>
        <authorList>
            <consortium name="DOE Joint Genome Institute"/>
            <person name="Miettinen O."/>
            <person name="Riley R."/>
            <person name="Acob R."/>
            <person name="Barry K."/>
            <person name="Cullen D."/>
            <person name="De Vries R."/>
            <person name="Hainaut M."/>
            <person name="Hatakka A."/>
            <person name="Henrissat B."/>
            <person name="Hilden K."/>
            <person name="Kuo R."/>
            <person name="Labutti K."/>
            <person name="Lipzen A."/>
            <person name="Makela M.R."/>
            <person name="Sandor L."/>
            <person name="Spatafora J.W."/>
            <person name="Grigoriev I.V."/>
            <person name="Hibbett D.S."/>
        </authorList>
    </citation>
    <scope>NUCLEOTIDE SEQUENCE [LARGE SCALE GENOMIC DNA]</scope>
    <source>
        <strain evidence="1 2">3A-2</strain>
    </source>
</reference>
<proteinExistence type="predicted"/>
<evidence type="ECO:0000313" key="2">
    <source>
        <dbReference type="Proteomes" id="UP000250043"/>
    </source>
</evidence>
<dbReference type="EMBL" id="KV722589">
    <property type="protein sequence ID" value="OCH85348.1"/>
    <property type="molecule type" value="Genomic_DNA"/>
</dbReference>
<dbReference type="AlphaFoldDB" id="A0A8E2DK22"/>
<sequence>MPPVPTSRFNGMQMFYTTNNDVLFYLGTASCLLRFGHPLCFREAGLGLVSGRARRCFRYSFADHAFDPYSLYEGSGIEYPRDICTLDHS</sequence>
<protein>
    <submittedName>
        <fullName evidence="1">Uncharacterized protein</fullName>
    </submittedName>
</protein>